<proteinExistence type="predicted"/>
<comment type="caution">
    <text evidence="1">The sequence shown here is derived from an EMBL/GenBank/DDBJ whole genome shotgun (WGS) entry which is preliminary data.</text>
</comment>
<gene>
    <name evidence="1" type="ORF">L6164_020841</name>
</gene>
<keyword evidence="2" id="KW-1185">Reference proteome</keyword>
<dbReference type="EMBL" id="CM039433">
    <property type="protein sequence ID" value="KAI4328490.1"/>
    <property type="molecule type" value="Genomic_DNA"/>
</dbReference>
<accession>A0ACB9N1F3</accession>
<evidence type="ECO:0000313" key="1">
    <source>
        <dbReference type="EMBL" id="KAI4328490.1"/>
    </source>
</evidence>
<protein>
    <submittedName>
        <fullName evidence="1">Uncharacterized protein</fullName>
    </submittedName>
</protein>
<organism evidence="1 2">
    <name type="scientific">Bauhinia variegata</name>
    <name type="common">Purple orchid tree</name>
    <name type="synonym">Phanera variegata</name>
    <dbReference type="NCBI Taxonomy" id="167791"/>
    <lineage>
        <taxon>Eukaryota</taxon>
        <taxon>Viridiplantae</taxon>
        <taxon>Streptophyta</taxon>
        <taxon>Embryophyta</taxon>
        <taxon>Tracheophyta</taxon>
        <taxon>Spermatophyta</taxon>
        <taxon>Magnoliopsida</taxon>
        <taxon>eudicotyledons</taxon>
        <taxon>Gunneridae</taxon>
        <taxon>Pentapetalae</taxon>
        <taxon>rosids</taxon>
        <taxon>fabids</taxon>
        <taxon>Fabales</taxon>
        <taxon>Fabaceae</taxon>
        <taxon>Cercidoideae</taxon>
        <taxon>Cercideae</taxon>
        <taxon>Bauhiniinae</taxon>
        <taxon>Bauhinia</taxon>
    </lineage>
</organism>
<name>A0ACB9N1F3_BAUVA</name>
<dbReference type="Proteomes" id="UP000828941">
    <property type="component" value="Chromosome 8"/>
</dbReference>
<sequence>MERSEEFSEWQHIQSGEGWNTMVVRENYLHGDPSSDFPRTNYEELQIIPIEPQPQSPDDGNSSPSSSSSSSSMLSSAYDENASPSPSPPGWPRSMASEGWKILKLRFGAVSDGFVHAASKVRNCAICVGAFWSMTCVMGAAAAVVVWLVFIKRRRSRVREQSMDQLSCLLSEKDERISELLLQVAQLNEMLSSRRKVPVLRSSS</sequence>
<evidence type="ECO:0000313" key="2">
    <source>
        <dbReference type="Proteomes" id="UP000828941"/>
    </source>
</evidence>
<reference evidence="1 2" key="1">
    <citation type="journal article" date="2022" name="DNA Res.">
        <title>Chromosomal-level genome assembly of the orchid tree Bauhinia variegata (Leguminosae; Cercidoideae) supports the allotetraploid origin hypothesis of Bauhinia.</title>
        <authorList>
            <person name="Zhong Y."/>
            <person name="Chen Y."/>
            <person name="Zheng D."/>
            <person name="Pang J."/>
            <person name="Liu Y."/>
            <person name="Luo S."/>
            <person name="Meng S."/>
            <person name="Qian L."/>
            <person name="Wei D."/>
            <person name="Dai S."/>
            <person name="Zhou R."/>
        </authorList>
    </citation>
    <scope>NUCLEOTIDE SEQUENCE [LARGE SCALE GENOMIC DNA]</scope>
    <source>
        <strain evidence="1">BV-YZ2020</strain>
    </source>
</reference>